<gene>
    <name evidence="2" type="ORF">DFQ14_11755</name>
</gene>
<comment type="caution">
    <text evidence="2">The sequence shown here is derived from an EMBL/GenBank/DDBJ whole genome shotgun (WGS) entry which is preliminary data.</text>
</comment>
<dbReference type="InterPro" id="IPR019606">
    <property type="entry name" value="GerMN"/>
</dbReference>
<dbReference type="Proteomes" id="UP000253495">
    <property type="component" value="Unassembled WGS sequence"/>
</dbReference>
<dbReference type="InterPro" id="IPR018910">
    <property type="entry name" value="LpqB_C"/>
</dbReference>
<dbReference type="Pfam" id="PF25976">
    <property type="entry name" value="LpqB_N"/>
    <property type="match status" value="1"/>
</dbReference>
<accession>A0A368VDE7</accession>
<feature type="domain" description="GerMN" evidence="1">
    <location>
        <begin position="207"/>
        <end position="295"/>
    </location>
</feature>
<dbReference type="RefSeq" id="WP_179951627.1">
    <property type="nucleotide sequence ID" value="NZ_QPJC01000017.1"/>
</dbReference>
<keyword evidence="3" id="KW-1185">Reference proteome</keyword>
<dbReference type="Pfam" id="PF10646">
    <property type="entry name" value="Germane"/>
    <property type="match status" value="1"/>
</dbReference>
<evidence type="ECO:0000313" key="3">
    <source>
        <dbReference type="Proteomes" id="UP000253495"/>
    </source>
</evidence>
<dbReference type="SUPFAM" id="SSF75011">
    <property type="entry name" value="3-carboxy-cis,cis-mucoante lactonizing enzyme"/>
    <property type="match status" value="1"/>
</dbReference>
<proteinExistence type="predicted"/>
<evidence type="ECO:0000313" key="2">
    <source>
        <dbReference type="EMBL" id="RCW39219.1"/>
    </source>
</evidence>
<sequence length="577" mass="61239">MRPSSRLAQLIALLVAVLIPLTGCASIPRHSDPEVVKRVDEDSGSSNAASLPDDLSPLALVRNFVNAAAPANDYAAVRMHLTEAARQSWQAPSELLIVEDVNTVPLPEPSGTPQGVRKVSLRVNKVGRLKADRSFVPKRGAYEAEFRVERQANGQWRIANPPPELLVSRSSFTKSYTPAPIYFLDHERNGVVPDLRYVVSQPASTLPTRIIDLLLAGPSKNFRGAMGTALPPNVDTKTNVSEAGDGALVVNFSDLGGVSEQAKQLIAAQVVLSLQGVSNARVRLQEEGTWLLPEQGALRPPDVVSYKANNSVRSDVMPLAVVNERLLELDRTADAVPGPAGSGQYEVITAGRSMDGTKLATVVRTPDGGVGMRIGPYGEALAGVDVSGSFMSRPTWRTESEVWTVVDGRRVVRMVDNGNGGWTVSTVGTEQFSGDEPITDLRLSRDGTRVAAVVGGRIMVAGVLDRGSKTTLSTPTVLSGGLQDATVTGIGWVSSDSLVAITDSSSMPVVEVTVNGLKWDPYASANLVQPVRAVTVGPDQKVVVADRSGLWQVGGQDDLWQLVPAPIGGGSIPFYPG</sequence>
<dbReference type="InterPro" id="IPR059026">
    <property type="entry name" value="LpqB_N"/>
</dbReference>
<evidence type="ECO:0000259" key="1">
    <source>
        <dbReference type="SMART" id="SM00909"/>
    </source>
</evidence>
<protein>
    <submittedName>
        <fullName evidence="2">Sporulation and spore germination protein</fullName>
    </submittedName>
</protein>
<reference evidence="2 3" key="1">
    <citation type="submission" date="2018-07" db="EMBL/GenBank/DDBJ databases">
        <title>Genomic Encyclopedia of Type Strains, Phase III (KMG-III): the genomes of soil and plant-associated and newly described type strains.</title>
        <authorList>
            <person name="Whitman W."/>
        </authorList>
    </citation>
    <scope>NUCLEOTIDE SEQUENCE [LARGE SCALE GENOMIC DNA]</scope>
    <source>
        <strain evidence="2 3">CECT 8575</strain>
    </source>
</reference>
<name>A0A368VDE7_9ACTN</name>
<organism evidence="2 3">
    <name type="scientific">Halopolyspora algeriensis</name>
    <dbReference type="NCBI Taxonomy" id="1500506"/>
    <lineage>
        <taxon>Bacteria</taxon>
        <taxon>Bacillati</taxon>
        <taxon>Actinomycetota</taxon>
        <taxon>Actinomycetes</taxon>
        <taxon>Actinomycetes incertae sedis</taxon>
        <taxon>Halopolyspora</taxon>
    </lineage>
</organism>
<dbReference type="SMART" id="SM00909">
    <property type="entry name" value="Germane"/>
    <property type="match status" value="1"/>
</dbReference>
<dbReference type="Pfam" id="PF10647">
    <property type="entry name" value="Gmad1"/>
    <property type="match status" value="1"/>
</dbReference>
<dbReference type="EMBL" id="QPJC01000017">
    <property type="protein sequence ID" value="RCW39219.1"/>
    <property type="molecule type" value="Genomic_DNA"/>
</dbReference>
<dbReference type="AlphaFoldDB" id="A0A368VDE7"/>